<evidence type="ECO:0000256" key="2">
    <source>
        <dbReference type="ARBA" id="ARBA00022729"/>
    </source>
</evidence>
<dbReference type="PANTHER" id="PTHR34216">
    <property type="match status" value="1"/>
</dbReference>
<organism evidence="4 5">
    <name type="scientific">Chitinophaga oryziterrae</name>
    <dbReference type="NCBI Taxonomy" id="1031224"/>
    <lineage>
        <taxon>Bacteria</taxon>
        <taxon>Pseudomonadati</taxon>
        <taxon>Bacteroidota</taxon>
        <taxon>Chitinophagia</taxon>
        <taxon>Chitinophagales</taxon>
        <taxon>Chitinophagaceae</taxon>
        <taxon>Chitinophaga</taxon>
    </lineage>
</organism>
<evidence type="ECO:0000256" key="1">
    <source>
        <dbReference type="ARBA" id="ARBA00004613"/>
    </source>
</evidence>
<name>A0A6N8JLP0_9BACT</name>
<gene>
    <name evidence="4" type="ORF">GO495_31180</name>
</gene>
<feature type="domain" description="NodB homology" evidence="3">
    <location>
        <begin position="85"/>
        <end position="333"/>
    </location>
</feature>
<dbReference type="RefSeq" id="WP_157303878.1">
    <property type="nucleotide sequence ID" value="NZ_BAAAZB010000016.1"/>
</dbReference>
<sequence length="333" mass="37327">MSLAKNAFYSAVQLLPIKMLQNGGLLLPYHHLVSNKDVPHIKHLYPFKNIRAFEQDLDYLLKHFTPVTLQDVIAAVKSGQPLPARSFLITFDDGLREITENIAPLLLKKGVPAAFFLNSAFLDNKELFYKFKISLITEAIQTGEHSAAALAKLSTVLGNPSELVPAVKKISYHNRQLAEEAGVALGLSFTDYLQQQRPFMTLEEVGKLVRQGFAIGGHSVDHPYYSQLTLEEQLAQTRDSVNFLTGHFHLPYRAFAFPHTDAGVSRTFFDTILEGPDPIDVIFGTANHKQDISPRILHRFNCERPAISIGAAVKGILLYNRLQELRNKQVIVR</sequence>
<dbReference type="EMBL" id="WRXO01000016">
    <property type="protein sequence ID" value="MVT45092.1"/>
    <property type="molecule type" value="Genomic_DNA"/>
</dbReference>
<protein>
    <submittedName>
        <fullName evidence="4">Polysaccharide deacetylase family protein</fullName>
    </submittedName>
</protein>
<dbReference type="AlphaFoldDB" id="A0A6N8JLP0"/>
<dbReference type="InterPro" id="IPR011330">
    <property type="entry name" value="Glyco_hydro/deAcase_b/a-brl"/>
</dbReference>
<comment type="subcellular location">
    <subcellularLocation>
        <location evidence="1">Secreted</location>
    </subcellularLocation>
</comment>
<dbReference type="PANTHER" id="PTHR34216:SF3">
    <property type="entry name" value="POLY-BETA-1,6-N-ACETYL-D-GLUCOSAMINE N-DEACETYLASE"/>
    <property type="match status" value="1"/>
</dbReference>
<proteinExistence type="predicted"/>
<dbReference type="InterPro" id="IPR002509">
    <property type="entry name" value="NODB_dom"/>
</dbReference>
<keyword evidence="2" id="KW-0732">Signal</keyword>
<dbReference type="CDD" id="cd10918">
    <property type="entry name" value="CE4_NodB_like_5s_6s"/>
    <property type="match status" value="1"/>
</dbReference>
<dbReference type="Proteomes" id="UP000468388">
    <property type="component" value="Unassembled WGS sequence"/>
</dbReference>
<comment type="caution">
    <text evidence="4">The sequence shown here is derived from an EMBL/GenBank/DDBJ whole genome shotgun (WGS) entry which is preliminary data.</text>
</comment>
<dbReference type="PROSITE" id="PS51677">
    <property type="entry name" value="NODB"/>
    <property type="match status" value="1"/>
</dbReference>
<accession>A0A6N8JLP0</accession>
<dbReference type="GO" id="GO:0005975">
    <property type="term" value="P:carbohydrate metabolic process"/>
    <property type="evidence" value="ECO:0007669"/>
    <property type="project" value="InterPro"/>
</dbReference>
<keyword evidence="5" id="KW-1185">Reference proteome</keyword>
<dbReference type="Gene3D" id="3.20.20.370">
    <property type="entry name" value="Glycoside hydrolase/deacetylase"/>
    <property type="match status" value="1"/>
</dbReference>
<evidence type="ECO:0000313" key="4">
    <source>
        <dbReference type="EMBL" id="MVT45092.1"/>
    </source>
</evidence>
<reference evidence="4 5" key="1">
    <citation type="submission" date="2019-12" db="EMBL/GenBank/DDBJ databases">
        <title>The draft genomic sequence of strain Chitinophaga oryziterrae JCM 16595.</title>
        <authorList>
            <person name="Zhang X."/>
        </authorList>
    </citation>
    <scope>NUCLEOTIDE SEQUENCE [LARGE SCALE GENOMIC DNA]</scope>
    <source>
        <strain evidence="4 5">JCM 16595</strain>
    </source>
</reference>
<dbReference type="GO" id="GO:0005576">
    <property type="term" value="C:extracellular region"/>
    <property type="evidence" value="ECO:0007669"/>
    <property type="project" value="UniProtKB-SubCell"/>
</dbReference>
<dbReference type="OrthoDB" id="1446101at2"/>
<dbReference type="InterPro" id="IPR051398">
    <property type="entry name" value="Polysacch_Deacetylase"/>
</dbReference>
<dbReference type="GO" id="GO:0016810">
    <property type="term" value="F:hydrolase activity, acting on carbon-nitrogen (but not peptide) bonds"/>
    <property type="evidence" value="ECO:0007669"/>
    <property type="project" value="InterPro"/>
</dbReference>
<dbReference type="SUPFAM" id="SSF88713">
    <property type="entry name" value="Glycoside hydrolase/deacetylase"/>
    <property type="match status" value="1"/>
</dbReference>
<evidence type="ECO:0000313" key="5">
    <source>
        <dbReference type="Proteomes" id="UP000468388"/>
    </source>
</evidence>
<evidence type="ECO:0000259" key="3">
    <source>
        <dbReference type="PROSITE" id="PS51677"/>
    </source>
</evidence>
<dbReference type="Pfam" id="PF01522">
    <property type="entry name" value="Polysacc_deac_1"/>
    <property type="match status" value="2"/>
</dbReference>